<dbReference type="EMBL" id="JRKN01000060">
    <property type="protein sequence ID" value="KGJ01764.1"/>
    <property type="molecule type" value="Genomic_DNA"/>
</dbReference>
<proteinExistence type="inferred from homology"/>
<evidence type="ECO:0000313" key="3">
    <source>
        <dbReference type="EMBL" id="SFA52696.1"/>
    </source>
</evidence>
<dbReference type="PANTHER" id="PTHR46268:SF15">
    <property type="entry name" value="UNIVERSAL STRESS PROTEIN HP_0031"/>
    <property type="match status" value="1"/>
</dbReference>
<dbReference type="Gene3D" id="3.40.50.12370">
    <property type="match status" value="1"/>
</dbReference>
<gene>
    <name evidence="2" type="ORF">IT41_19305</name>
    <name evidence="3" type="ORF">SAMN04487972_1109</name>
</gene>
<dbReference type="CDD" id="cd00293">
    <property type="entry name" value="USP-like"/>
    <property type="match status" value="1"/>
</dbReference>
<evidence type="ECO:0000313" key="4">
    <source>
        <dbReference type="Proteomes" id="UP000029846"/>
    </source>
</evidence>
<dbReference type="RefSeq" id="WP_036744182.1">
    <property type="nucleotide sequence ID" value="NZ_FOJO01000010.1"/>
</dbReference>
<organism evidence="2 4">
    <name type="scientific">Paracoccus halophilus</name>
    <dbReference type="NCBI Taxonomy" id="376733"/>
    <lineage>
        <taxon>Bacteria</taxon>
        <taxon>Pseudomonadati</taxon>
        <taxon>Pseudomonadota</taxon>
        <taxon>Alphaproteobacteria</taxon>
        <taxon>Rhodobacterales</taxon>
        <taxon>Paracoccaceae</taxon>
        <taxon>Paracoccus</taxon>
    </lineage>
</organism>
<dbReference type="SUPFAM" id="SSF52402">
    <property type="entry name" value="Adenine nucleotide alpha hydrolases-like"/>
    <property type="match status" value="2"/>
</dbReference>
<evidence type="ECO:0008006" key="6">
    <source>
        <dbReference type="Google" id="ProtNLM"/>
    </source>
</evidence>
<dbReference type="Proteomes" id="UP000182312">
    <property type="component" value="Unassembled WGS sequence"/>
</dbReference>
<name>A0A099EU11_9RHOB</name>
<keyword evidence="4" id="KW-1185">Reference proteome</keyword>
<dbReference type="EMBL" id="FOJO01000010">
    <property type="protein sequence ID" value="SFA52696.1"/>
    <property type="molecule type" value="Genomic_DNA"/>
</dbReference>
<reference evidence="2 4" key="2">
    <citation type="submission" date="2014-10" db="EMBL/GenBank/DDBJ databases">
        <title>Paracoccus sanguinis sp. nov., isolated from clinical specimens of New York State patients.</title>
        <authorList>
            <person name="Mingle L.A."/>
            <person name="Cole J.A."/>
            <person name="Lapierre P."/>
            <person name="Musser K.A."/>
        </authorList>
    </citation>
    <scope>NUCLEOTIDE SEQUENCE [LARGE SCALE GENOMIC DNA]</scope>
    <source>
        <strain evidence="2 4">JCM 14014</strain>
    </source>
</reference>
<sequence length="274" mass="29316">MIKSILVACTGEKPSAAAIAHAVDVAGRFEAHLTGILPLRLGLSQLGVPGWFPGELKSQITDTINEKNGDIREKFHALAGASLDAGRVHWINSNATADQTLVNYARMFDLTVVSSPPDHRSSTDIHPDLVALQSGLPILVVPDGADAGSLSKPAVIAWDGQRAATRALRDSLALLRGRPSVSILSVAGSKLGKPLPGIDVRTVLQRHGIDAEWHEIERGSQSVTDRILGYCREVDAGLLVMGAYENSKFSEDLFGGVTRDTLWQNKSVPVLLSH</sequence>
<evidence type="ECO:0000313" key="2">
    <source>
        <dbReference type="EMBL" id="KGJ01764.1"/>
    </source>
</evidence>
<reference evidence="2 4" key="1">
    <citation type="submission" date="2014-09" db="EMBL/GenBank/DDBJ databases">
        <authorList>
            <person name="McGinnis J.M."/>
            <person name="Wolfgang W.J."/>
        </authorList>
    </citation>
    <scope>NUCLEOTIDE SEQUENCE [LARGE SCALE GENOMIC DNA]</scope>
    <source>
        <strain evidence="2 4">JCM 14014</strain>
    </source>
</reference>
<dbReference type="PANTHER" id="PTHR46268">
    <property type="entry name" value="STRESS RESPONSE PROTEIN NHAX"/>
    <property type="match status" value="1"/>
</dbReference>
<dbReference type="Proteomes" id="UP000029846">
    <property type="component" value="Unassembled WGS sequence"/>
</dbReference>
<dbReference type="AlphaFoldDB" id="A0A099EU11"/>
<dbReference type="OrthoDB" id="9804721at2"/>
<accession>A0A099EU11</accession>
<evidence type="ECO:0000256" key="1">
    <source>
        <dbReference type="ARBA" id="ARBA00008791"/>
    </source>
</evidence>
<comment type="similarity">
    <text evidence="1">Belongs to the universal stress protein A family.</text>
</comment>
<protein>
    <recommendedName>
        <fullName evidence="6">Universal stress protein family protein</fullName>
    </recommendedName>
</protein>
<reference evidence="3 5" key="3">
    <citation type="submission" date="2016-10" db="EMBL/GenBank/DDBJ databases">
        <authorList>
            <person name="de Groot N.N."/>
        </authorList>
    </citation>
    <scope>NUCLEOTIDE SEQUENCE [LARGE SCALE GENOMIC DNA]</scope>
    <source>
        <strain evidence="3 5">CGMCC 1.6117</strain>
    </source>
</reference>
<evidence type="ECO:0000313" key="5">
    <source>
        <dbReference type="Proteomes" id="UP000182312"/>
    </source>
</evidence>
<dbReference type="eggNOG" id="COG0589">
    <property type="taxonomic scope" value="Bacteria"/>
</dbReference>